<dbReference type="Proteomes" id="UP000464796">
    <property type="component" value="Chromosome"/>
</dbReference>
<reference evidence="2 5" key="3">
    <citation type="submission" date="2019-07" db="EMBL/GenBank/DDBJ databases">
        <authorList>
            <person name="Yu W.S."/>
            <person name="Cheong H.-M."/>
            <person name="Choi Y."/>
            <person name="Hwang K.J."/>
            <person name="Jung K."/>
            <person name="Lee S."/>
            <person name="Choi C."/>
        </authorList>
    </citation>
    <scope>NUCLEOTIDE SEQUENCE [LARGE SCALE GENOMIC DNA]</scope>
    <source>
        <strain evidence="2 5">NCCP 15909</strain>
    </source>
</reference>
<dbReference type="SUPFAM" id="SSF116726">
    <property type="entry name" value="TrkA C-terminal domain-like"/>
    <property type="match status" value="1"/>
</dbReference>
<gene>
    <name evidence="3" type="primary">khtT_2</name>
    <name evidence="3" type="ORF">BACERE00191_01356</name>
    <name evidence="2" type="ORF">FPL01_15755</name>
</gene>
<dbReference type="GO" id="GO:0006813">
    <property type="term" value="P:potassium ion transport"/>
    <property type="evidence" value="ECO:0007669"/>
    <property type="project" value="InterPro"/>
</dbReference>
<organism evidence="3 4">
    <name type="scientific">Bacillus pacificus</name>
    <dbReference type="NCBI Taxonomy" id="2026187"/>
    <lineage>
        <taxon>Bacteria</taxon>
        <taxon>Bacillati</taxon>
        <taxon>Bacillota</taxon>
        <taxon>Bacilli</taxon>
        <taxon>Bacillales</taxon>
        <taxon>Bacillaceae</taxon>
        <taxon>Bacillus</taxon>
        <taxon>Bacillus cereus group</taxon>
    </lineage>
</organism>
<evidence type="ECO:0000313" key="5">
    <source>
        <dbReference type="Proteomes" id="UP000464796"/>
    </source>
</evidence>
<evidence type="ECO:0000313" key="4">
    <source>
        <dbReference type="Proteomes" id="UP000194499"/>
    </source>
</evidence>
<dbReference type="PANTHER" id="PTHR30445">
    <property type="entry name" value="K(+)_H(+) ANTIPORTER SUBUNIT KHTT"/>
    <property type="match status" value="1"/>
</dbReference>
<dbReference type="InterPro" id="IPR026278">
    <property type="entry name" value="KhtT"/>
</dbReference>
<dbReference type="PROSITE" id="PS51202">
    <property type="entry name" value="RCK_C"/>
    <property type="match status" value="1"/>
</dbReference>
<dbReference type="RefSeq" id="WP_001026043.1">
    <property type="nucleotide sequence ID" value="NZ_CP093424.1"/>
</dbReference>
<dbReference type="AlphaFoldDB" id="A0A3P1C756"/>
<reference evidence="3" key="2">
    <citation type="submission" date="2017-04" db="EMBL/GenBank/DDBJ databases">
        <authorList>
            <person name="Afonso C.L."/>
            <person name="Miller P.J."/>
            <person name="Scott M.A."/>
            <person name="Spackman E."/>
            <person name="Goraichik I."/>
            <person name="Dimitrov K.M."/>
            <person name="Suarez D.L."/>
            <person name="Swayne D.E."/>
        </authorList>
    </citation>
    <scope>NUCLEOTIDE SEQUENCE [LARGE SCALE GENOMIC DNA]</scope>
    <source>
        <strain evidence="3">16-00191</strain>
    </source>
</reference>
<protein>
    <submittedName>
        <fullName evidence="2">Cation:proton antiporter regulatory subunit</fullName>
    </submittedName>
    <submittedName>
        <fullName evidence="3">K(+)/H(+) antiporter subunit KhtT</fullName>
    </submittedName>
</protein>
<reference evidence="4" key="1">
    <citation type="submission" date="2017-04" db="EMBL/GenBank/DDBJ databases">
        <authorList>
            <person name="Criscuolo A."/>
        </authorList>
    </citation>
    <scope>NUCLEOTIDE SEQUENCE [LARGE SCALE GENOMIC DNA]</scope>
</reference>
<evidence type="ECO:0000259" key="1">
    <source>
        <dbReference type="PROSITE" id="PS51202"/>
    </source>
</evidence>
<evidence type="ECO:0000313" key="2">
    <source>
        <dbReference type="EMBL" id="QHH90063.1"/>
    </source>
</evidence>
<dbReference type="InterPro" id="IPR050144">
    <property type="entry name" value="AAE_transporter"/>
</dbReference>
<accession>A0A3P1C756</accession>
<dbReference type="GO" id="GO:0008324">
    <property type="term" value="F:monoatomic cation transmembrane transporter activity"/>
    <property type="evidence" value="ECO:0007669"/>
    <property type="project" value="InterPro"/>
</dbReference>
<dbReference type="InterPro" id="IPR036721">
    <property type="entry name" value="RCK_C_sf"/>
</dbReference>
<dbReference type="InterPro" id="IPR006037">
    <property type="entry name" value="RCK_C"/>
</dbReference>
<dbReference type="PIRSF" id="PIRSF005028">
    <property type="entry name" value="KhtT"/>
    <property type="match status" value="1"/>
</dbReference>
<evidence type="ECO:0000313" key="3">
    <source>
        <dbReference type="EMBL" id="SMD82219.1"/>
    </source>
</evidence>
<name>A0A3P1C756_9BACI</name>
<proteinExistence type="predicted"/>
<accession>A0A1Y5Z753</accession>
<dbReference type="Pfam" id="PF02080">
    <property type="entry name" value="TrkA_C"/>
    <property type="match status" value="1"/>
</dbReference>
<dbReference type="EMBL" id="CP041979">
    <property type="protein sequence ID" value="QHH90063.1"/>
    <property type="molecule type" value="Genomic_DNA"/>
</dbReference>
<feature type="domain" description="RCK C-terminal" evidence="1">
    <location>
        <begin position="75"/>
        <end position="160"/>
    </location>
</feature>
<dbReference type="InterPro" id="IPR058776">
    <property type="entry name" value="KhtT-like_N"/>
</dbReference>
<dbReference type="Proteomes" id="UP000194499">
    <property type="component" value="Unassembled WGS sequence"/>
</dbReference>
<keyword evidence="5" id="KW-1185">Reference proteome</keyword>
<dbReference type="EMBL" id="FWZB01000030">
    <property type="protein sequence ID" value="SMD82219.1"/>
    <property type="molecule type" value="Genomic_DNA"/>
</dbReference>
<dbReference type="PANTHER" id="PTHR30445:SF8">
    <property type="entry name" value="K(+)_H(+) ANTIPORTER SUBUNIT KHTT"/>
    <property type="match status" value="1"/>
</dbReference>
<sequence>MNIRESELPGIGCKFEVITKGNEKLVIVIHDDGRREMYHFDANHDESISSISLRDSEARQIAAILGGMVYRPQALDTIEMAFEGLSIEWFKVENHAPVVQKTIGSLHVRKTYNVTIIAILKKNMKKFFNPGPDSIIEAGDMLVLSGARHEVKRIINELLSSGGDS</sequence>
<dbReference type="Gene3D" id="3.30.70.1450">
    <property type="entry name" value="Regulator of K+ conductance, C-terminal domain"/>
    <property type="match status" value="1"/>
</dbReference>
<dbReference type="Pfam" id="PF25991">
    <property type="entry name" value="KhtT_N"/>
    <property type="match status" value="1"/>
</dbReference>